<dbReference type="AlphaFoldDB" id="A0A2J6SMZ6"/>
<sequence length="245" mass="27252">MTYVRCTFLELWPLLVTRVRRRQKRTQPFAVGWSLQQGPQSGQKRVDERRAAARVIHHLVLGIEEGWVPWRGRNSIELSSQELRTRLPANAAPDAAGVDGRLRAELQGRGPGLGDRSGGAVCDQRRIAAQRAVHRSRVEGVCDMAWCRVKVPTLSAKCEVVQATRRTMLVLVLALLGAGDSMAHGPWEQNGKIGSVLVWAARRPESRMLARNVDFFGAGATCWPICHLRICDALCPSYQDDNARK</sequence>
<dbReference type="Proteomes" id="UP000235371">
    <property type="component" value="Unassembled WGS sequence"/>
</dbReference>
<dbReference type="GeneID" id="36592187"/>
<organism evidence="1 2">
    <name type="scientific">Hyaloscypha bicolor E</name>
    <dbReference type="NCBI Taxonomy" id="1095630"/>
    <lineage>
        <taxon>Eukaryota</taxon>
        <taxon>Fungi</taxon>
        <taxon>Dikarya</taxon>
        <taxon>Ascomycota</taxon>
        <taxon>Pezizomycotina</taxon>
        <taxon>Leotiomycetes</taxon>
        <taxon>Helotiales</taxon>
        <taxon>Hyaloscyphaceae</taxon>
        <taxon>Hyaloscypha</taxon>
        <taxon>Hyaloscypha bicolor</taxon>
    </lineage>
</organism>
<dbReference type="InParanoid" id="A0A2J6SMZ6"/>
<evidence type="ECO:0000313" key="2">
    <source>
        <dbReference type="Proteomes" id="UP000235371"/>
    </source>
</evidence>
<accession>A0A2J6SMZ6</accession>
<gene>
    <name evidence="1" type="ORF">K444DRAFT_637336</name>
</gene>
<reference evidence="1 2" key="1">
    <citation type="submission" date="2016-04" db="EMBL/GenBank/DDBJ databases">
        <title>A degradative enzymes factory behind the ericoid mycorrhizal symbiosis.</title>
        <authorList>
            <consortium name="DOE Joint Genome Institute"/>
            <person name="Martino E."/>
            <person name="Morin E."/>
            <person name="Grelet G."/>
            <person name="Kuo A."/>
            <person name="Kohler A."/>
            <person name="Daghino S."/>
            <person name="Barry K."/>
            <person name="Choi C."/>
            <person name="Cichocki N."/>
            <person name="Clum A."/>
            <person name="Copeland A."/>
            <person name="Hainaut M."/>
            <person name="Haridas S."/>
            <person name="Labutti K."/>
            <person name="Lindquist E."/>
            <person name="Lipzen A."/>
            <person name="Khouja H.-R."/>
            <person name="Murat C."/>
            <person name="Ohm R."/>
            <person name="Olson A."/>
            <person name="Spatafora J."/>
            <person name="Veneault-Fourrey C."/>
            <person name="Henrissat B."/>
            <person name="Grigoriev I."/>
            <person name="Martin F."/>
            <person name="Perotto S."/>
        </authorList>
    </citation>
    <scope>NUCLEOTIDE SEQUENCE [LARGE SCALE GENOMIC DNA]</scope>
    <source>
        <strain evidence="1 2">E</strain>
    </source>
</reference>
<name>A0A2J6SMZ6_9HELO</name>
<proteinExistence type="predicted"/>
<dbReference type="EMBL" id="KZ613912">
    <property type="protein sequence ID" value="PMD52123.1"/>
    <property type="molecule type" value="Genomic_DNA"/>
</dbReference>
<evidence type="ECO:0000313" key="1">
    <source>
        <dbReference type="EMBL" id="PMD52123.1"/>
    </source>
</evidence>
<keyword evidence="2" id="KW-1185">Reference proteome</keyword>
<protein>
    <submittedName>
        <fullName evidence="1">Uncharacterized protein</fullName>
    </submittedName>
</protein>
<dbReference type="RefSeq" id="XP_024729027.1">
    <property type="nucleotide sequence ID" value="XM_024884110.1"/>
</dbReference>